<organism evidence="1 2">
    <name type="scientific">Candidatus Cryptobacteroides avicola</name>
    <dbReference type="NCBI Taxonomy" id="2840757"/>
    <lineage>
        <taxon>Bacteria</taxon>
        <taxon>Pseudomonadati</taxon>
        <taxon>Bacteroidota</taxon>
        <taxon>Bacteroidia</taxon>
        <taxon>Bacteroidales</taxon>
        <taxon>Candidatus Cryptobacteroides</taxon>
    </lineage>
</organism>
<accession>A0A940DSR0</accession>
<reference evidence="1" key="2">
    <citation type="journal article" date="2021" name="PeerJ">
        <title>Extensive microbial diversity within the chicken gut microbiome revealed by metagenomics and culture.</title>
        <authorList>
            <person name="Gilroy R."/>
            <person name="Ravi A."/>
            <person name="Getino M."/>
            <person name="Pursley I."/>
            <person name="Horton D.L."/>
            <person name="Alikhan N.F."/>
            <person name="Baker D."/>
            <person name="Gharbi K."/>
            <person name="Hall N."/>
            <person name="Watson M."/>
            <person name="Adriaenssens E.M."/>
            <person name="Foster-Nyarko E."/>
            <person name="Jarju S."/>
            <person name="Secka A."/>
            <person name="Antonio M."/>
            <person name="Oren A."/>
            <person name="Chaudhuri R.R."/>
            <person name="La Ragione R."/>
            <person name="Hildebrand F."/>
            <person name="Pallen M.J."/>
        </authorList>
    </citation>
    <scope>NUCLEOTIDE SEQUENCE</scope>
    <source>
        <strain evidence="1">G3-8215</strain>
    </source>
</reference>
<sequence length="290" mass="34065">MAHETGKPIIDQLKLCYIADSEILNDLKSIDLCRFKDFGDFVFVRTNCHHFQYAYYVYTDKFGARKHIASARFGRYGDDGTSNYFFYRIENSVLYDTELLKISLSIPESLNMVFHNFTALDIAVDVQTDVARMMKRLWSRKDITTIINGKAVRDRRKIIDNVHIVYSVCLDRVKTMTICIKQSKAKNDKTKGITVQAYNKSEEIAHSSHKQYISEYYGSPKRLYRLEVHLNNAEIQDYCKKCDMFQSLDMVFDDNLMSDMFYYHLASVIRYTKGRLKLDWKDIIRCNGRL</sequence>
<evidence type="ECO:0000313" key="2">
    <source>
        <dbReference type="Proteomes" id="UP000725002"/>
    </source>
</evidence>
<reference evidence="1" key="1">
    <citation type="submission" date="2020-10" db="EMBL/GenBank/DDBJ databases">
        <authorList>
            <person name="Gilroy R."/>
        </authorList>
    </citation>
    <scope>NUCLEOTIDE SEQUENCE</scope>
    <source>
        <strain evidence="1">G3-8215</strain>
    </source>
</reference>
<protein>
    <recommendedName>
        <fullName evidence="3">Replication initiation factor</fullName>
    </recommendedName>
</protein>
<evidence type="ECO:0008006" key="3">
    <source>
        <dbReference type="Google" id="ProtNLM"/>
    </source>
</evidence>
<dbReference type="Proteomes" id="UP000725002">
    <property type="component" value="Unassembled WGS sequence"/>
</dbReference>
<name>A0A940DSR0_9BACT</name>
<comment type="caution">
    <text evidence="1">The sequence shown here is derived from an EMBL/GenBank/DDBJ whole genome shotgun (WGS) entry which is preliminary data.</text>
</comment>
<dbReference type="EMBL" id="JADILV010000041">
    <property type="protein sequence ID" value="MBO8483661.1"/>
    <property type="molecule type" value="Genomic_DNA"/>
</dbReference>
<proteinExistence type="predicted"/>
<gene>
    <name evidence="1" type="ORF">IAB75_06055</name>
</gene>
<dbReference type="AlphaFoldDB" id="A0A940DSR0"/>
<evidence type="ECO:0000313" key="1">
    <source>
        <dbReference type="EMBL" id="MBO8483661.1"/>
    </source>
</evidence>